<feature type="signal peptide" evidence="1">
    <location>
        <begin position="1"/>
        <end position="29"/>
    </location>
</feature>
<comment type="caution">
    <text evidence="2">The sequence shown here is derived from an EMBL/GenBank/DDBJ whole genome shotgun (WGS) entry which is preliminary data.</text>
</comment>
<accession>A0A853CW94</accession>
<evidence type="ECO:0000313" key="2">
    <source>
        <dbReference type="EMBL" id="NYJ22845.1"/>
    </source>
</evidence>
<feature type="chain" id="PRO_5032786998" description="WxL domain-containing protein" evidence="1">
    <location>
        <begin position="30"/>
        <end position="351"/>
    </location>
</feature>
<organism evidence="2 3">
    <name type="scientific">Leifsonia shinshuensis</name>
    <dbReference type="NCBI Taxonomy" id="150026"/>
    <lineage>
        <taxon>Bacteria</taxon>
        <taxon>Bacillati</taxon>
        <taxon>Actinomycetota</taxon>
        <taxon>Actinomycetes</taxon>
        <taxon>Micrococcales</taxon>
        <taxon>Microbacteriaceae</taxon>
        <taxon>Leifsonia</taxon>
    </lineage>
</organism>
<evidence type="ECO:0000256" key="1">
    <source>
        <dbReference type="SAM" id="SignalP"/>
    </source>
</evidence>
<dbReference type="EMBL" id="JACCFL010000001">
    <property type="protein sequence ID" value="NYJ22845.1"/>
    <property type="molecule type" value="Genomic_DNA"/>
</dbReference>
<dbReference type="AlphaFoldDB" id="A0A853CW94"/>
<evidence type="ECO:0000313" key="3">
    <source>
        <dbReference type="Proteomes" id="UP000578352"/>
    </source>
</evidence>
<sequence length="351" mass="35095">MNKKKLTAVIAASTAAVGLALGGASFAMADVQPNGSDAGIYVFNNDLQTWPAVGSTVSWTADVLASPSNTDPFASLQCPADATGYATFWAPTGSEKTKSSWKVWSNLFFTDSTKTVKGADVTPSLQVSGSSASIQAAGGNFSFGVACTSANFANLASAGVWYNTAHVTAGTGNYTFDAVSTSTPTPTPTPVGSGSIAIQATTVAAQDGTLSLVVPANAQATLGTATLVNQLSTSTGTLPTFQVADQRVVSTPGWDLTASTANFVNAADATKTIDSKQLGVKPAIVSTDATGVTAGAEHVAGASTAFSAFASAPKGSGVGTTSLNAALMLVAPVNTTAGTYNSTMTLTLTSK</sequence>
<protein>
    <recommendedName>
        <fullName evidence="4">WxL domain-containing protein</fullName>
    </recommendedName>
</protein>
<keyword evidence="1" id="KW-0732">Signal</keyword>
<evidence type="ECO:0008006" key="4">
    <source>
        <dbReference type="Google" id="ProtNLM"/>
    </source>
</evidence>
<name>A0A853CW94_9MICO</name>
<dbReference type="Proteomes" id="UP000578352">
    <property type="component" value="Unassembled WGS sequence"/>
</dbReference>
<reference evidence="2 3" key="1">
    <citation type="submission" date="2020-07" db="EMBL/GenBank/DDBJ databases">
        <title>Sequencing the genomes of 1000 actinobacteria strains.</title>
        <authorList>
            <person name="Klenk H.-P."/>
        </authorList>
    </citation>
    <scope>NUCLEOTIDE SEQUENCE [LARGE SCALE GENOMIC DNA]</scope>
    <source>
        <strain evidence="2 3">DSM 15165</strain>
    </source>
</reference>
<proteinExistence type="predicted"/>
<dbReference type="RefSeq" id="WP_179604849.1">
    <property type="nucleotide sequence ID" value="NZ_BAABEH010000001.1"/>
</dbReference>
<gene>
    <name evidence="2" type="ORF">HNR13_001132</name>
</gene>